<dbReference type="InterPro" id="IPR000160">
    <property type="entry name" value="GGDEF_dom"/>
</dbReference>
<evidence type="ECO:0000259" key="2">
    <source>
        <dbReference type="PROSITE" id="PS50112"/>
    </source>
</evidence>
<dbReference type="Pfam" id="PF00563">
    <property type="entry name" value="EAL"/>
    <property type="match status" value="1"/>
</dbReference>
<dbReference type="Gene3D" id="3.20.20.450">
    <property type="entry name" value="EAL domain"/>
    <property type="match status" value="1"/>
</dbReference>
<keyword evidence="7" id="KW-1185">Reference proteome</keyword>
<keyword evidence="1" id="KW-0472">Membrane</keyword>
<feature type="transmembrane region" description="Helical" evidence="1">
    <location>
        <begin position="345"/>
        <end position="367"/>
    </location>
</feature>
<dbReference type="PANTHER" id="PTHR44757">
    <property type="entry name" value="DIGUANYLATE CYCLASE DGCP"/>
    <property type="match status" value="1"/>
</dbReference>
<dbReference type="InterPro" id="IPR000700">
    <property type="entry name" value="PAS-assoc_C"/>
</dbReference>
<dbReference type="RefSeq" id="WP_289363091.1">
    <property type="nucleotide sequence ID" value="NZ_JAUCBP010000001.1"/>
</dbReference>
<dbReference type="InterPro" id="IPR011623">
    <property type="entry name" value="7TMR_DISM_rcpt_extracell_dom1"/>
</dbReference>
<dbReference type="InterPro" id="IPR035919">
    <property type="entry name" value="EAL_sf"/>
</dbReference>
<dbReference type="CDD" id="cd01949">
    <property type="entry name" value="GGDEF"/>
    <property type="match status" value="1"/>
</dbReference>
<evidence type="ECO:0000259" key="4">
    <source>
        <dbReference type="PROSITE" id="PS50883"/>
    </source>
</evidence>
<feature type="domain" description="GGDEF" evidence="5">
    <location>
        <begin position="570"/>
        <end position="703"/>
    </location>
</feature>
<feature type="transmembrane region" description="Helical" evidence="1">
    <location>
        <begin position="255"/>
        <end position="275"/>
    </location>
</feature>
<dbReference type="SUPFAM" id="SSF141868">
    <property type="entry name" value="EAL domain-like"/>
    <property type="match status" value="1"/>
</dbReference>
<comment type="caution">
    <text evidence="6">The sequence shown here is derived from an EMBL/GenBank/DDBJ whole genome shotgun (WGS) entry which is preliminary data.</text>
</comment>
<keyword evidence="1" id="KW-0812">Transmembrane</keyword>
<dbReference type="InterPro" id="IPR001633">
    <property type="entry name" value="EAL_dom"/>
</dbReference>
<dbReference type="InterPro" id="IPR011622">
    <property type="entry name" value="7TMR_DISM_rcpt_extracell_dom2"/>
</dbReference>
<accession>A0ABT7SSK9</accession>
<dbReference type="Gene3D" id="2.60.40.2380">
    <property type="match status" value="1"/>
</dbReference>
<protein>
    <submittedName>
        <fullName evidence="6">EAL domain-containing protein</fullName>
    </submittedName>
</protein>
<gene>
    <name evidence="6" type="ORF">QTP81_01000</name>
</gene>
<dbReference type="Pfam" id="PF07695">
    <property type="entry name" value="7TMR-DISM_7TM"/>
    <property type="match status" value="1"/>
</dbReference>
<feature type="domain" description="PAS" evidence="2">
    <location>
        <begin position="414"/>
        <end position="455"/>
    </location>
</feature>
<dbReference type="SUPFAM" id="SSF55785">
    <property type="entry name" value="PYP-like sensor domain (PAS domain)"/>
    <property type="match status" value="1"/>
</dbReference>
<dbReference type="InterPro" id="IPR029787">
    <property type="entry name" value="Nucleotide_cyclase"/>
</dbReference>
<dbReference type="InterPro" id="IPR043128">
    <property type="entry name" value="Rev_trsase/Diguanyl_cyclase"/>
</dbReference>
<feature type="transmembrane region" description="Helical" evidence="1">
    <location>
        <begin position="200"/>
        <end position="222"/>
    </location>
</feature>
<dbReference type="Gene3D" id="3.30.450.20">
    <property type="entry name" value="PAS domain"/>
    <property type="match status" value="1"/>
</dbReference>
<reference evidence="6 7" key="1">
    <citation type="submission" date="2023-06" db="EMBL/GenBank/DDBJ databases">
        <title>Alteromonas sp. ASW11-36 isolated from intertidal sand.</title>
        <authorList>
            <person name="Li Y."/>
        </authorList>
    </citation>
    <scope>NUCLEOTIDE SEQUENCE [LARGE SCALE GENOMIC DNA]</scope>
    <source>
        <strain evidence="6 7">ASW11-36</strain>
    </source>
</reference>
<dbReference type="Pfam" id="PF13426">
    <property type="entry name" value="PAS_9"/>
    <property type="match status" value="1"/>
</dbReference>
<dbReference type="InterPro" id="IPR000014">
    <property type="entry name" value="PAS"/>
</dbReference>
<feature type="transmembrane region" description="Helical" evidence="1">
    <location>
        <begin position="287"/>
        <end position="307"/>
    </location>
</feature>
<dbReference type="InterPro" id="IPR052155">
    <property type="entry name" value="Biofilm_reg_signaling"/>
</dbReference>
<dbReference type="Pfam" id="PF00990">
    <property type="entry name" value="GGDEF"/>
    <property type="match status" value="1"/>
</dbReference>
<feature type="transmembrane region" description="Helical" evidence="1">
    <location>
        <begin position="229"/>
        <end position="249"/>
    </location>
</feature>
<feature type="domain" description="EAL" evidence="4">
    <location>
        <begin position="714"/>
        <end position="966"/>
    </location>
</feature>
<dbReference type="PROSITE" id="PS50113">
    <property type="entry name" value="PAC"/>
    <property type="match status" value="1"/>
</dbReference>
<dbReference type="PROSITE" id="PS50883">
    <property type="entry name" value="EAL"/>
    <property type="match status" value="1"/>
</dbReference>
<dbReference type="NCBIfam" id="TIGR00254">
    <property type="entry name" value="GGDEF"/>
    <property type="match status" value="1"/>
</dbReference>
<dbReference type="SUPFAM" id="SSF55073">
    <property type="entry name" value="Nucleotide cyclase"/>
    <property type="match status" value="1"/>
</dbReference>
<feature type="domain" description="PAC" evidence="3">
    <location>
        <begin position="488"/>
        <end position="538"/>
    </location>
</feature>
<dbReference type="CDD" id="cd00130">
    <property type="entry name" value="PAS"/>
    <property type="match status" value="1"/>
</dbReference>
<sequence length="966" mass="109672">MSKRVALSSTDANDYQPLFEWLCRWSIICCVMMSANVFAQVVNIDASNQHTVFDLISHSESLRDANNRQLSEIQTLVGWQPRWETTPLGNDEALWIRTDVHNNLGTNQSFYLSVADSNLDTVDVYIIDELGRIVHSYLSGVSRSFQARQVDHRHFVSPFNVAPNQQVSIYIRIRDPGLLLMPISLSSAEAWISSEQNKHILFGIFVGSSMVFTLYFLVTYLLMRSPVRFWFSLACFTLMLTVLNMQGFVSHFTRITQFASLITAILMTLLMFTMARVSCSIFTKSPRLIQIISHVLPLGYIPVWGLLEPSLQAQAIVLITIACVLTQCLKAVHYRHRFSSKPSQIFILGWLCLALAAGTNLYFYASAESIDQFATLVIIFLSVLGILNLAVAIESNEKALIRVQQSQQEQRIDDLKQFYQLFRNSAEGLYTSTPAGTLVSVNPAMWQLFGYENEDDMLSSVRSTDDFYVNPSDRDVLIGELRANKVVLGREFRGLRKDGSEFWFSLSCQFHQEGDQSFLYGSVFDVTERKQSNISLEYLATHDSLTGVNNRREFERRLQLQLGGKYDTSRPMALLYMDLDQFKVVNDTCGHKAGDALLQQLARLLDEVVGKKGLLSRLGGDEFGVLMTNSSSDEAYILATKLLNAVSDFRFMWENKVFSLGLSIGLVERTDKIDSPEQMMSMADAACYIAKEQGRNQIHRYSADDVSTRRYENELNWLAYINEALDNNNFKLYYQHYQPLREMADGHRYEILVRMQTEDKGLVPPGAFLPAAERYSLGAKVDRWVIHNYFEWLSNNTEHAEILHKCNINLCGQSLADRDFKLFVLNAFEKFSVPYKKICFEITEGMAIIKLDETLEFIKTFRQLGCTFALDDFGSGFSSYGYLKRLPVQYVKIDGAFVRDLITDPIDSAMVRSINDVAKAMGMETVAEFVENAEIRVQLGKMGVDYAQGYGIAMPAPLVDFKAFNA</sequence>
<dbReference type="Proteomes" id="UP001234343">
    <property type="component" value="Unassembled WGS sequence"/>
</dbReference>
<evidence type="ECO:0000313" key="7">
    <source>
        <dbReference type="Proteomes" id="UP001234343"/>
    </source>
</evidence>
<dbReference type="SMART" id="SM00267">
    <property type="entry name" value="GGDEF"/>
    <property type="match status" value="1"/>
</dbReference>
<dbReference type="PROSITE" id="PS50887">
    <property type="entry name" value="GGDEF"/>
    <property type="match status" value="1"/>
</dbReference>
<dbReference type="NCBIfam" id="TIGR00229">
    <property type="entry name" value="sensory_box"/>
    <property type="match status" value="1"/>
</dbReference>
<dbReference type="Pfam" id="PF07696">
    <property type="entry name" value="7TMR-DISMED2"/>
    <property type="match status" value="1"/>
</dbReference>
<dbReference type="PANTHER" id="PTHR44757:SF2">
    <property type="entry name" value="BIOFILM ARCHITECTURE MAINTENANCE PROTEIN MBAA"/>
    <property type="match status" value="1"/>
</dbReference>
<evidence type="ECO:0000259" key="3">
    <source>
        <dbReference type="PROSITE" id="PS50113"/>
    </source>
</evidence>
<dbReference type="PROSITE" id="PS50112">
    <property type="entry name" value="PAS"/>
    <property type="match status" value="1"/>
</dbReference>
<name>A0ABT7SSK9_9ALTE</name>
<dbReference type="CDD" id="cd01948">
    <property type="entry name" value="EAL"/>
    <property type="match status" value="1"/>
</dbReference>
<evidence type="ECO:0000256" key="1">
    <source>
        <dbReference type="SAM" id="Phobius"/>
    </source>
</evidence>
<dbReference type="SMART" id="SM00052">
    <property type="entry name" value="EAL"/>
    <property type="match status" value="1"/>
</dbReference>
<dbReference type="EMBL" id="JAUCBP010000001">
    <property type="protein sequence ID" value="MDM7859180.1"/>
    <property type="molecule type" value="Genomic_DNA"/>
</dbReference>
<dbReference type="Gene3D" id="3.30.70.270">
    <property type="match status" value="1"/>
</dbReference>
<evidence type="ECO:0000259" key="5">
    <source>
        <dbReference type="PROSITE" id="PS50887"/>
    </source>
</evidence>
<evidence type="ECO:0000313" key="6">
    <source>
        <dbReference type="EMBL" id="MDM7859180.1"/>
    </source>
</evidence>
<organism evidence="6 7">
    <name type="scientific">Alteromonas arenosi</name>
    <dbReference type="NCBI Taxonomy" id="3055817"/>
    <lineage>
        <taxon>Bacteria</taxon>
        <taxon>Pseudomonadati</taxon>
        <taxon>Pseudomonadota</taxon>
        <taxon>Gammaproteobacteria</taxon>
        <taxon>Alteromonadales</taxon>
        <taxon>Alteromonadaceae</taxon>
        <taxon>Alteromonas/Salinimonas group</taxon>
        <taxon>Alteromonas</taxon>
    </lineage>
</organism>
<dbReference type="InterPro" id="IPR035965">
    <property type="entry name" value="PAS-like_dom_sf"/>
</dbReference>
<keyword evidence="1" id="KW-1133">Transmembrane helix</keyword>
<feature type="transmembrane region" description="Helical" evidence="1">
    <location>
        <begin position="373"/>
        <end position="393"/>
    </location>
</feature>
<proteinExistence type="predicted"/>